<evidence type="ECO:0000256" key="11">
    <source>
        <dbReference type="ARBA" id="ARBA00045065"/>
    </source>
</evidence>
<dbReference type="InterPro" id="IPR001296">
    <property type="entry name" value="Glyco_trans_1"/>
</dbReference>
<comment type="caution">
    <text evidence="15">The sequence shown here is derived from an EMBL/GenBank/DDBJ whole genome shotgun (WGS) entry which is preliminary data.</text>
</comment>
<dbReference type="PANTHER" id="PTHR45919">
    <property type="entry name" value="GDP-MAN:MAN(3)GLCNAC(2)-PP-DOL ALPHA-1,2-MANNOSYLTRANSFERASE"/>
    <property type="match status" value="1"/>
</dbReference>
<organism evidence="15 16">
    <name type="scientific">Coccomyxa viridis</name>
    <dbReference type="NCBI Taxonomy" id="1274662"/>
    <lineage>
        <taxon>Eukaryota</taxon>
        <taxon>Viridiplantae</taxon>
        <taxon>Chlorophyta</taxon>
        <taxon>core chlorophytes</taxon>
        <taxon>Trebouxiophyceae</taxon>
        <taxon>Trebouxiophyceae incertae sedis</taxon>
        <taxon>Coccomyxaceae</taxon>
        <taxon>Coccomyxa</taxon>
    </lineage>
</organism>
<evidence type="ECO:0000256" key="10">
    <source>
        <dbReference type="ARBA" id="ARBA00023136"/>
    </source>
</evidence>
<dbReference type="Pfam" id="PF00534">
    <property type="entry name" value="Glycos_transf_1"/>
    <property type="match status" value="1"/>
</dbReference>
<dbReference type="EC" id="2.4.1.131" evidence="3 12"/>
<keyword evidence="8 12" id="KW-0256">Endoplasmic reticulum</keyword>
<dbReference type="SUPFAM" id="SSF53756">
    <property type="entry name" value="UDP-Glycosyltransferase/glycogen phosphorylase"/>
    <property type="match status" value="1"/>
</dbReference>
<protein>
    <recommendedName>
        <fullName evidence="4 12">GDP-Man:Man(3)GlcNAc(2)-PP-Dol alpha-1,2-mannosyltransferase</fullName>
        <ecNumber evidence="3 12">2.4.1.131</ecNumber>
    </recommendedName>
</protein>
<evidence type="ECO:0000313" key="16">
    <source>
        <dbReference type="Proteomes" id="UP001497392"/>
    </source>
</evidence>
<accession>A0ABP1GGS2</accession>
<dbReference type="InterPro" id="IPR038013">
    <property type="entry name" value="ALG11"/>
</dbReference>
<comment type="catalytic activity">
    <reaction evidence="11 12">
        <text>an alpha-D-Man-(1-&gt;3)-[alpha-D-Man-(1-&gt;6)]-beta-D-Man-(1-&gt;4)-beta-D-GlcNAc-(1-&gt;4)-alpha-D-GlcNAc-diphospho-di-trans,poly-cis-dolichol + 2 GDP-alpha-D-mannose = an alpha-D-Man-(1-&gt;2)-alpha-D-Man-(1-&gt;2)-alpha-D-Man-(1-&gt;3)-[alpha-D-Man-(1-&gt;6)]-beta-D-Man-(1-&gt;4)-beta-D-GlcNAc-(1-&gt;4)-alpha-D-GlcNAc-diphospho-di-trans,poly-cis-dolichol + 2 GDP + 2 H(+)</text>
        <dbReference type="Rhea" id="RHEA:29523"/>
        <dbReference type="Rhea" id="RHEA-COMP:19515"/>
        <dbReference type="Rhea" id="RHEA-COMP:19516"/>
        <dbReference type="ChEBI" id="CHEBI:15378"/>
        <dbReference type="ChEBI" id="CHEBI:57527"/>
        <dbReference type="ChEBI" id="CHEBI:58189"/>
        <dbReference type="ChEBI" id="CHEBI:132511"/>
        <dbReference type="ChEBI" id="CHEBI:132515"/>
        <dbReference type="EC" id="2.4.1.131"/>
    </reaction>
    <physiologicalReaction direction="left-to-right" evidence="11 12">
        <dbReference type="Rhea" id="RHEA:29524"/>
    </physiologicalReaction>
</comment>
<keyword evidence="5 12" id="KW-0328">Glycosyltransferase</keyword>
<feature type="transmembrane region" description="Helical" evidence="12">
    <location>
        <begin position="30"/>
        <end position="50"/>
    </location>
</feature>
<comment type="similarity">
    <text evidence="12">Belongs to the glycosyltransferase group 1 family. Glycosyltransferase 4 subfamily.</text>
</comment>
<evidence type="ECO:0000313" key="15">
    <source>
        <dbReference type="EMBL" id="CAL5229946.1"/>
    </source>
</evidence>
<comment type="pathway">
    <text evidence="2 12">Protein modification; protein glycosylation.</text>
</comment>
<evidence type="ECO:0000259" key="14">
    <source>
        <dbReference type="Pfam" id="PF15924"/>
    </source>
</evidence>
<dbReference type="Proteomes" id="UP001497392">
    <property type="component" value="Unassembled WGS sequence"/>
</dbReference>
<name>A0ABP1GGS2_9CHLO</name>
<keyword evidence="9 12" id="KW-1133">Transmembrane helix</keyword>
<proteinExistence type="inferred from homology"/>
<evidence type="ECO:0000256" key="4">
    <source>
        <dbReference type="ARBA" id="ARBA00022018"/>
    </source>
</evidence>
<keyword evidence="10 12" id="KW-0472">Membrane</keyword>
<feature type="domain" description="Glycosyl transferase family 1" evidence="13">
    <location>
        <begin position="286"/>
        <end position="466"/>
    </location>
</feature>
<evidence type="ECO:0000256" key="5">
    <source>
        <dbReference type="ARBA" id="ARBA00022676"/>
    </source>
</evidence>
<feature type="transmembrane region" description="Helical" evidence="12">
    <location>
        <begin position="226"/>
        <end position="246"/>
    </location>
</feature>
<keyword evidence="7 12" id="KW-0812">Transmembrane</keyword>
<evidence type="ECO:0000256" key="8">
    <source>
        <dbReference type="ARBA" id="ARBA00022824"/>
    </source>
</evidence>
<dbReference type="CDD" id="cd03806">
    <property type="entry name" value="GT4_ALG11-like"/>
    <property type="match status" value="1"/>
</dbReference>
<comment type="subcellular location">
    <subcellularLocation>
        <location evidence="1">Endoplasmic reticulum membrane</location>
        <topology evidence="1">Single-pass membrane protein</topology>
    </subcellularLocation>
</comment>
<dbReference type="EMBL" id="CAXHTA020000021">
    <property type="protein sequence ID" value="CAL5229946.1"/>
    <property type="molecule type" value="Genomic_DNA"/>
</dbReference>
<keyword evidence="16" id="KW-1185">Reference proteome</keyword>
<dbReference type="Gene3D" id="3.40.50.2000">
    <property type="entry name" value="Glycogen Phosphorylase B"/>
    <property type="match status" value="1"/>
</dbReference>
<evidence type="ECO:0000256" key="3">
    <source>
        <dbReference type="ARBA" id="ARBA00012645"/>
    </source>
</evidence>
<keyword evidence="6 12" id="KW-0808">Transferase</keyword>
<evidence type="ECO:0000256" key="9">
    <source>
        <dbReference type="ARBA" id="ARBA00022989"/>
    </source>
</evidence>
<evidence type="ECO:0000256" key="6">
    <source>
        <dbReference type="ARBA" id="ARBA00022679"/>
    </source>
</evidence>
<evidence type="ECO:0000256" key="1">
    <source>
        <dbReference type="ARBA" id="ARBA00004389"/>
    </source>
</evidence>
<reference evidence="15 16" key="1">
    <citation type="submission" date="2024-06" db="EMBL/GenBank/DDBJ databases">
        <authorList>
            <person name="Kraege A."/>
            <person name="Thomma B."/>
        </authorList>
    </citation>
    <scope>NUCLEOTIDE SEQUENCE [LARGE SCALE GENOMIC DNA]</scope>
</reference>
<sequence length="496" mass="53689">MIISLLPILGLLLLISLIKGVGAAASIALAALLVLVSAAVLTSLWLRHVLPAPLKGSIGFFHPFADSGGGGERVLWSAVQALQTSHPALQVLLYCRAGASAADLCQIAATSFEIPINENFTVVALRKWDLILPKTWPTWTMMLQALGSVLLCWEGMQAALPEVMVDTSGWAFMYPLLRLSGVRVACYTHYPTISTDMLRRVQTRQAAFNNSSSITGSTLKSAAKLLYYYLFAALYGAVGGCANVVMVNSSWTQAHVERLWWRLDIPRLVHPPCNTCSLSALPLDRKLKSLYLVSLAQFRPEKNHAKQLRAFALARKQAAESWTASSGAILAARLKLIGSCRNLDDQNRVSQLEKMSQTLGLAESVDFCVNASAAEVRELLGGAVGGLHSMVDEHFGISIVEYMAAGVVPIVHNSGGPMMDIVVPGSGEAGDAVGYRCESDEEYAQAISDVLSMEQSRRLQIAAAARRKAATFSDRGFQAGFASVLEPELRRLQRMQ</sequence>
<evidence type="ECO:0000259" key="13">
    <source>
        <dbReference type="Pfam" id="PF00534"/>
    </source>
</evidence>
<evidence type="ECO:0000256" key="2">
    <source>
        <dbReference type="ARBA" id="ARBA00004922"/>
    </source>
</evidence>
<evidence type="ECO:0000256" key="12">
    <source>
        <dbReference type="RuleBase" id="RU367051"/>
    </source>
</evidence>
<comment type="function">
    <text evidence="12">GDP-Man:Man(3)GlcNAc(2)-PP-Dol alpha-1,2-mannosyltransferase that operates in the biosynthetic pathway of dolichol-linked oligosaccharides, the glycan precursors employed in protein asparagine (N)-glycosylation. The assembly of dolichol-linked oligosaccharides begins on the cytosolic side of the endoplasmic reticulum membrane and finishes in its lumen. The sequential addition of sugars to dolichol pyrophosphate produces dolichol-linked oligosaccharides containing fourteen sugars, including two GlcNAcs, nine mannoses and three glucoses. Once assembled, the oligosaccharide is transferred from the lipid to nascent proteins by oligosaccharyltransferases. Catalyzes, on the cytoplasmic face of the endoplasmic reticulum, the addition of the fourth and fifth mannose residues to the dolichol-linked oligosaccharide chain, to produce Man(5)GlcNAc(2)-PP-dolichol core oligosaccharide.</text>
</comment>
<evidence type="ECO:0000256" key="7">
    <source>
        <dbReference type="ARBA" id="ARBA00022692"/>
    </source>
</evidence>
<gene>
    <name evidence="15" type="primary">g13375</name>
    <name evidence="15" type="ORF">VP750_LOCUS11852</name>
</gene>
<dbReference type="PANTHER" id="PTHR45919:SF1">
    <property type="entry name" value="GDP-MAN:MAN(3)GLCNAC(2)-PP-DOL ALPHA-1,2-MANNOSYLTRANSFERASE"/>
    <property type="match status" value="1"/>
</dbReference>
<dbReference type="InterPro" id="IPR031814">
    <property type="entry name" value="ALG11_N"/>
</dbReference>
<dbReference type="Pfam" id="PF15924">
    <property type="entry name" value="ALG11_N"/>
    <property type="match status" value="1"/>
</dbReference>
<feature type="domain" description="ALG11 mannosyltransferase N-terminal" evidence="14">
    <location>
        <begin position="57"/>
        <end position="260"/>
    </location>
</feature>